<reference evidence="1" key="1">
    <citation type="submission" date="2020-08" db="EMBL/GenBank/DDBJ databases">
        <title>Multicomponent nature underlies the extraordinary mechanical properties of spider dragline silk.</title>
        <authorList>
            <person name="Kono N."/>
            <person name="Nakamura H."/>
            <person name="Mori M."/>
            <person name="Yoshida Y."/>
            <person name="Ohtoshi R."/>
            <person name="Malay A.D."/>
            <person name="Moran D.A.P."/>
            <person name="Tomita M."/>
            <person name="Numata K."/>
            <person name="Arakawa K."/>
        </authorList>
    </citation>
    <scope>NUCLEOTIDE SEQUENCE</scope>
</reference>
<evidence type="ECO:0000313" key="2">
    <source>
        <dbReference type="Proteomes" id="UP000887159"/>
    </source>
</evidence>
<dbReference type="EMBL" id="BMAU01021196">
    <property type="protein sequence ID" value="GFX97166.1"/>
    <property type="molecule type" value="Genomic_DNA"/>
</dbReference>
<name>A0A8X6RKR1_TRICX</name>
<organism evidence="1 2">
    <name type="scientific">Trichonephila clavipes</name>
    <name type="common">Golden silk orbweaver</name>
    <name type="synonym">Nephila clavipes</name>
    <dbReference type="NCBI Taxonomy" id="2585209"/>
    <lineage>
        <taxon>Eukaryota</taxon>
        <taxon>Metazoa</taxon>
        <taxon>Ecdysozoa</taxon>
        <taxon>Arthropoda</taxon>
        <taxon>Chelicerata</taxon>
        <taxon>Arachnida</taxon>
        <taxon>Araneae</taxon>
        <taxon>Araneomorphae</taxon>
        <taxon>Entelegynae</taxon>
        <taxon>Araneoidea</taxon>
        <taxon>Nephilidae</taxon>
        <taxon>Trichonephila</taxon>
    </lineage>
</organism>
<proteinExistence type="predicted"/>
<keyword evidence="2" id="KW-1185">Reference proteome</keyword>
<dbReference type="Proteomes" id="UP000887159">
    <property type="component" value="Unassembled WGS sequence"/>
</dbReference>
<dbReference type="AlphaFoldDB" id="A0A8X6RKR1"/>
<accession>A0A8X6RKR1</accession>
<evidence type="ECO:0000313" key="1">
    <source>
        <dbReference type="EMBL" id="GFX97166.1"/>
    </source>
</evidence>
<gene>
    <name evidence="1" type="primary">NCL1_22034</name>
    <name evidence="1" type="ORF">TNCV_556561</name>
</gene>
<comment type="caution">
    <text evidence="1">The sequence shown here is derived from an EMBL/GenBank/DDBJ whole genome shotgun (WGS) entry which is preliminary data.</text>
</comment>
<protein>
    <submittedName>
        <fullName evidence="1">Uncharacterized protein</fullName>
    </submittedName>
</protein>
<sequence length="92" mass="10692">MPSPRGLHTRTRLSSLLRLNLDSTLKKTWFHFTAVQFPRARHLSKRRRRWVGVKGRARNGRRDSKCPSASAFLWSETSKGPLLKVLPVPGWW</sequence>